<dbReference type="EMBL" id="MFZO01000006">
    <property type="protein sequence ID" value="OGK25572.1"/>
    <property type="molecule type" value="Genomic_DNA"/>
</dbReference>
<gene>
    <name evidence="2" type="ORF">A3C25_01080</name>
</gene>
<dbReference type="AlphaFoldDB" id="A0A1F7H4F5"/>
<dbReference type="Proteomes" id="UP000177913">
    <property type="component" value="Unassembled WGS sequence"/>
</dbReference>
<organism evidence="2 3">
    <name type="scientific">Candidatus Roizmanbacteria bacterium RIFCSPHIGHO2_02_FULL_38_11</name>
    <dbReference type="NCBI Taxonomy" id="1802039"/>
    <lineage>
        <taxon>Bacteria</taxon>
        <taxon>Candidatus Roizmaniibacteriota</taxon>
    </lineage>
</organism>
<keyword evidence="1" id="KW-0472">Membrane</keyword>
<comment type="caution">
    <text evidence="2">The sequence shown here is derived from an EMBL/GenBank/DDBJ whole genome shotgun (WGS) entry which is preliminary data.</text>
</comment>
<evidence type="ECO:0000313" key="2">
    <source>
        <dbReference type="EMBL" id="OGK25572.1"/>
    </source>
</evidence>
<accession>A0A1F7H4F5</accession>
<sequence length="182" mass="20523">MEKRNIYIIIGAGAILIVLIVLTIVLGPKKQQTDQNIQTDQQTEQQIEQLSSQTAIGKQLPSPTSGSTLEEAAKGFYNWYISHPDALGSGDYKKSPYLSAEYKETMSGFVIRGDHLSSDPVLTCAGLNPPKNIRTQREVYDNTKQMAYVLLQENVEQVRPLYKFIFTKVNQVWLIDDIRCVL</sequence>
<feature type="transmembrane region" description="Helical" evidence="1">
    <location>
        <begin position="6"/>
        <end position="26"/>
    </location>
</feature>
<name>A0A1F7H4F5_9BACT</name>
<evidence type="ECO:0008006" key="4">
    <source>
        <dbReference type="Google" id="ProtNLM"/>
    </source>
</evidence>
<reference evidence="2 3" key="1">
    <citation type="journal article" date="2016" name="Nat. Commun.">
        <title>Thousands of microbial genomes shed light on interconnected biogeochemical processes in an aquifer system.</title>
        <authorList>
            <person name="Anantharaman K."/>
            <person name="Brown C.T."/>
            <person name="Hug L.A."/>
            <person name="Sharon I."/>
            <person name="Castelle C.J."/>
            <person name="Probst A.J."/>
            <person name="Thomas B.C."/>
            <person name="Singh A."/>
            <person name="Wilkins M.J."/>
            <person name="Karaoz U."/>
            <person name="Brodie E.L."/>
            <person name="Williams K.H."/>
            <person name="Hubbard S.S."/>
            <person name="Banfield J.F."/>
        </authorList>
    </citation>
    <scope>NUCLEOTIDE SEQUENCE [LARGE SCALE GENOMIC DNA]</scope>
</reference>
<keyword evidence="1" id="KW-1133">Transmembrane helix</keyword>
<evidence type="ECO:0000256" key="1">
    <source>
        <dbReference type="SAM" id="Phobius"/>
    </source>
</evidence>
<proteinExistence type="predicted"/>
<protein>
    <recommendedName>
        <fullName evidence="4">DUF3828 domain-containing protein</fullName>
    </recommendedName>
</protein>
<evidence type="ECO:0000313" key="3">
    <source>
        <dbReference type="Proteomes" id="UP000177913"/>
    </source>
</evidence>
<keyword evidence="1" id="KW-0812">Transmembrane</keyword>